<dbReference type="PANTHER" id="PTHR42946">
    <property type="entry name" value="PHOSPHOHEXOSE MUTASE"/>
    <property type="match status" value="1"/>
</dbReference>
<dbReference type="Proteomes" id="UP000004947">
    <property type="component" value="Unassembled WGS sequence"/>
</dbReference>
<accession>A6DPZ1</accession>
<dbReference type="AlphaFoldDB" id="A6DPZ1"/>
<feature type="binding site" evidence="6">
    <location>
        <position position="242"/>
    </location>
    <ligand>
        <name>Mg(2+)</name>
        <dbReference type="ChEBI" id="CHEBI:18420"/>
    </ligand>
</feature>
<dbReference type="EC" id="5.4.2.10" evidence="6 8"/>
<dbReference type="eggNOG" id="COG1109">
    <property type="taxonomic scope" value="Bacteria"/>
</dbReference>
<dbReference type="NCBIfam" id="TIGR01455">
    <property type="entry name" value="glmM"/>
    <property type="match status" value="1"/>
</dbReference>
<dbReference type="InterPro" id="IPR036900">
    <property type="entry name" value="A-D-PHexomutase_C_sf"/>
</dbReference>
<evidence type="ECO:0000256" key="2">
    <source>
        <dbReference type="ARBA" id="ARBA00022553"/>
    </source>
</evidence>
<comment type="cofactor">
    <cofactor evidence="6">
        <name>Mg(2+)</name>
        <dbReference type="ChEBI" id="CHEBI:18420"/>
    </cofactor>
    <text evidence="6">Binds 1 Mg(2+) ion per subunit.</text>
</comment>
<dbReference type="GO" id="GO:0005829">
    <property type="term" value="C:cytosol"/>
    <property type="evidence" value="ECO:0007669"/>
    <property type="project" value="TreeGrafter"/>
</dbReference>
<feature type="domain" description="Alpha-D-phosphohexomutase alpha/beta/alpha" evidence="12">
    <location>
        <begin position="259"/>
        <end position="369"/>
    </location>
</feature>
<feature type="domain" description="Alpha-D-phosphohexomutase alpha/beta/alpha" evidence="11">
    <location>
        <begin position="159"/>
        <end position="255"/>
    </location>
</feature>
<dbReference type="SUPFAM" id="SSF55957">
    <property type="entry name" value="Phosphoglucomutase, C-terminal domain"/>
    <property type="match status" value="1"/>
</dbReference>
<name>A6DPZ1_9BACT</name>
<protein>
    <recommendedName>
        <fullName evidence="6 8">Phosphoglucosamine mutase</fullName>
        <ecNumber evidence="6 8">5.4.2.10</ecNumber>
    </recommendedName>
</protein>
<evidence type="ECO:0000313" key="13">
    <source>
        <dbReference type="EMBL" id="EDM26232.1"/>
    </source>
</evidence>
<feature type="domain" description="Alpha-D-phosphohexomutase C-terminal" evidence="9">
    <location>
        <begin position="381"/>
        <end position="439"/>
    </location>
</feature>
<dbReference type="InterPro" id="IPR016066">
    <property type="entry name" value="A-D-PHexomutase_CS"/>
</dbReference>
<dbReference type="PRINTS" id="PR00509">
    <property type="entry name" value="PGMPMM"/>
</dbReference>
<dbReference type="RefSeq" id="WP_007279922.1">
    <property type="nucleotide sequence ID" value="NZ_ABCK01000018.1"/>
</dbReference>
<dbReference type="Gene3D" id="3.40.120.10">
    <property type="entry name" value="Alpha-D-Glucose-1,6-Bisphosphate, subunit A, domain 3"/>
    <property type="match status" value="3"/>
</dbReference>
<evidence type="ECO:0000259" key="10">
    <source>
        <dbReference type="Pfam" id="PF02878"/>
    </source>
</evidence>
<dbReference type="HAMAP" id="MF_01554_B">
    <property type="entry name" value="GlmM_B"/>
    <property type="match status" value="1"/>
</dbReference>
<dbReference type="FunFam" id="3.40.120.10:FF:000003">
    <property type="entry name" value="Phosphoglucosamine mutase"/>
    <property type="match status" value="1"/>
</dbReference>
<evidence type="ECO:0000259" key="12">
    <source>
        <dbReference type="Pfam" id="PF02880"/>
    </source>
</evidence>
<evidence type="ECO:0000256" key="5">
    <source>
        <dbReference type="ARBA" id="ARBA00023235"/>
    </source>
</evidence>
<dbReference type="OrthoDB" id="9806956at2"/>
<evidence type="ECO:0000259" key="11">
    <source>
        <dbReference type="Pfam" id="PF02879"/>
    </source>
</evidence>
<evidence type="ECO:0000256" key="6">
    <source>
        <dbReference type="HAMAP-Rule" id="MF_01554"/>
    </source>
</evidence>
<evidence type="ECO:0000256" key="1">
    <source>
        <dbReference type="ARBA" id="ARBA00010231"/>
    </source>
</evidence>
<sequence length="449" mass="48265">MGKLFGTDGIRGRANEYPITPEMAMRMGKAIAAVFGEMNIGRNRVVIGKDTRLSGYMLETALTSGLISMGMDVYLVGPMPTPAVALLSRSMLTSAGIMITASHNPAEDNGIKIFANDGYKLTDAIENKIEKLILSDEEIIPKNGANVGKAYRIDDAGGRYIEYVKGSVNDMDLNGLRVVLDCANGAAYHLSPIVLKELGCEVIKEFVDPDGLNINDNCGATYAERLAGSVKKYRADCGIALDGDADRVIFSDADGTVVDGDRIIAICALAMKEAGTLTGNKIAITTMSNMGLIKLMEENGIECVVTDVGDRHVIAAMRKDNIKLGGEQSGHIIFGNYSTTGDGTLGALRVLELMKQSGKSIKELASVMEIFPQKLAGVMVKSKPALNTLPGLTALIEECEKELGKTGRCILRYSGTEKKLRILVEAQSNKVVDKWIKKFLKQAEEEIGA</sequence>
<dbReference type="InterPro" id="IPR005841">
    <property type="entry name" value="Alpha-D-phosphohexomutase_SF"/>
</dbReference>
<feature type="binding site" evidence="6">
    <location>
        <position position="244"/>
    </location>
    <ligand>
        <name>Mg(2+)</name>
        <dbReference type="ChEBI" id="CHEBI:18420"/>
    </ligand>
</feature>
<evidence type="ECO:0000259" key="9">
    <source>
        <dbReference type="Pfam" id="PF00408"/>
    </source>
</evidence>
<keyword evidence="4 6" id="KW-0460">Magnesium</keyword>
<dbReference type="Pfam" id="PF02879">
    <property type="entry name" value="PGM_PMM_II"/>
    <property type="match status" value="1"/>
</dbReference>
<dbReference type="FunFam" id="3.40.120.10:FF:000001">
    <property type="entry name" value="Phosphoglucosamine mutase"/>
    <property type="match status" value="1"/>
</dbReference>
<dbReference type="SUPFAM" id="SSF53738">
    <property type="entry name" value="Phosphoglucomutase, first 3 domains"/>
    <property type="match status" value="3"/>
</dbReference>
<dbReference type="GO" id="GO:0004615">
    <property type="term" value="F:phosphomannomutase activity"/>
    <property type="evidence" value="ECO:0007669"/>
    <property type="project" value="TreeGrafter"/>
</dbReference>
<dbReference type="Pfam" id="PF00408">
    <property type="entry name" value="PGM_PMM_IV"/>
    <property type="match status" value="1"/>
</dbReference>
<comment type="function">
    <text evidence="6 8">Catalyzes the conversion of glucosamine-6-phosphate to glucosamine-1-phosphate.</text>
</comment>
<dbReference type="EMBL" id="ABCK01000018">
    <property type="protein sequence ID" value="EDM26232.1"/>
    <property type="molecule type" value="Genomic_DNA"/>
</dbReference>
<dbReference type="InterPro" id="IPR005845">
    <property type="entry name" value="A-D-PHexomutase_a/b/a-II"/>
</dbReference>
<comment type="PTM">
    <text evidence="6">Activated by phosphorylation.</text>
</comment>
<feature type="modified residue" description="Phosphoserine" evidence="6">
    <location>
        <position position="102"/>
    </location>
</feature>
<dbReference type="NCBIfam" id="NF008139">
    <property type="entry name" value="PRK10887.1"/>
    <property type="match status" value="1"/>
</dbReference>
<dbReference type="PANTHER" id="PTHR42946:SF1">
    <property type="entry name" value="PHOSPHOGLUCOMUTASE (ALPHA-D-GLUCOSE-1,6-BISPHOSPHATE-DEPENDENT)"/>
    <property type="match status" value="1"/>
</dbReference>
<dbReference type="InterPro" id="IPR005843">
    <property type="entry name" value="A-D-PHexomutase_C"/>
</dbReference>
<evidence type="ECO:0000256" key="7">
    <source>
        <dbReference type="RuleBase" id="RU004326"/>
    </source>
</evidence>
<dbReference type="GO" id="GO:0000287">
    <property type="term" value="F:magnesium ion binding"/>
    <property type="evidence" value="ECO:0007669"/>
    <property type="project" value="UniProtKB-UniRule"/>
</dbReference>
<dbReference type="Gene3D" id="3.30.310.50">
    <property type="entry name" value="Alpha-D-phosphohexomutase, C-terminal domain"/>
    <property type="match status" value="1"/>
</dbReference>
<dbReference type="STRING" id="313628.LNTAR_24014"/>
<reference evidence="13 14" key="1">
    <citation type="journal article" date="2010" name="J. Bacteriol.">
        <title>Genome sequence of Lentisphaera araneosa HTCC2155T, the type species of the order Lentisphaerales in the phylum Lentisphaerae.</title>
        <authorList>
            <person name="Thrash J.C."/>
            <person name="Cho J.C."/>
            <person name="Vergin K.L."/>
            <person name="Morris R.M."/>
            <person name="Giovannoni S.J."/>
        </authorList>
    </citation>
    <scope>NUCLEOTIDE SEQUENCE [LARGE SCALE GENOMIC DNA]</scope>
    <source>
        <strain evidence="13 14">HTCC2155</strain>
    </source>
</reference>
<feature type="binding site" evidence="6">
    <location>
        <position position="246"/>
    </location>
    <ligand>
        <name>Mg(2+)</name>
        <dbReference type="ChEBI" id="CHEBI:18420"/>
    </ligand>
</feature>
<dbReference type="GO" id="GO:0005975">
    <property type="term" value="P:carbohydrate metabolic process"/>
    <property type="evidence" value="ECO:0007669"/>
    <property type="project" value="InterPro"/>
</dbReference>
<evidence type="ECO:0000313" key="14">
    <source>
        <dbReference type="Proteomes" id="UP000004947"/>
    </source>
</evidence>
<keyword evidence="2 6" id="KW-0597">Phosphoprotein</keyword>
<dbReference type="InterPro" id="IPR006352">
    <property type="entry name" value="GlmM_bact"/>
</dbReference>
<feature type="domain" description="Alpha-D-phosphohexomutase alpha/beta/alpha" evidence="10">
    <location>
        <begin position="3"/>
        <end position="137"/>
    </location>
</feature>
<dbReference type="GO" id="GO:0009252">
    <property type="term" value="P:peptidoglycan biosynthetic process"/>
    <property type="evidence" value="ECO:0007669"/>
    <property type="project" value="TreeGrafter"/>
</dbReference>
<evidence type="ECO:0000256" key="4">
    <source>
        <dbReference type="ARBA" id="ARBA00022842"/>
    </source>
</evidence>
<dbReference type="InterPro" id="IPR016055">
    <property type="entry name" value="A-D-PHexomutase_a/b/a-I/II/III"/>
</dbReference>
<gene>
    <name evidence="6" type="primary">glmM</name>
    <name evidence="13" type="ORF">LNTAR_24014</name>
</gene>
<dbReference type="InterPro" id="IPR005844">
    <property type="entry name" value="A-D-PHexomutase_a/b/a-I"/>
</dbReference>
<dbReference type="GO" id="GO:0006048">
    <property type="term" value="P:UDP-N-acetylglucosamine biosynthetic process"/>
    <property type="evidence" value="ECO:0007669"/>
    <property type="project" value="TreeGrafter"/>
</dbReference>
<dbReference type="InterPro" id="IPR005846">
    <property type="entry name" value="A-D-PHexomutase_a/b/a-III"/>
</dbReference>
<keyword evidence="3 6" id="KW-0479">Metal-binding</keyword>
<feature type="binding site" description="via phosphate group" evidence="6">
    <location>
        <position position="102"/>
    </location>
    <ligand>
        <name>Mg(2+)</name>
        <dbReference type="ChEBI" id="CHEBI:18420"/>
    </ligand>
</feature>
<dbReference type="Pfam" id="PF02880">
    <property type="entry name" value="PGM_PMM_III"/>
    <property type="match status" value="1"/>
</dbReference>
<proteinExistence type="inferred from homology"/>
<dbReference type="GO" id="GO:0008966">
    <property type="term" value="F:phosphoglucosamine mutase activity"/>
    <property type="evidence" value="ECO:0007669"/>
    <property type="project" value="UniProtKB-UniRule"/>
</dbReference>
<evidence type="ECO:0000256" key="3">
    <source>
        <dbReference type="ARBA" id="ARBA00022723"/>
    </source>
</evidence>
<comment type="similarity">
    <text evidence="1 6 7">Belongs to the phosphohexose mutase family.</text>
</comment>
<organism evidence="13 14">
    <name type="scientific">Lentisphaera araneosa HTCC2155</name>
    <dbReference type="NCBI Taxonomy" id="313628"/>
    <lineage>
        <taxon>Bacteria</taxon>
        <taxon>Pseudomonadati</taxon>
        <taxon>Lentisphaerota</taxon>
        <taxon>Lentisphaeria</taxon>
        <taxon>Lentisphaerales</taxon>
        <taxon>Lentisphaeraceae</taxon>
        <taxon>Lentisphaera</taxon>
    </lineage>
</organism>
<dbReference type="InterPro" id="IPR050060">
    <property type="entry name" value="Phosphoglucosamine_mutase"/>
</dbReference>
<dbReference type="Pfam" id="PF02878">
    <property type="entry name" value="PGM_PMM_I"/>
    <property type="match status" value="1"/>
</dbReference>
<keyword evidence="5 6" id="KW-0413">Isomerase</keyword>
<feature type="active site" description="Phosphoserine intermediate" evidence="6">
    <location>
        <position position="102"/>
    </location>
</feature>
<dbReference type="CDD" id="cd05802">
    <property type="entry name" value="GlmM"/>
    <property type="match status" value="1"/>
</dbReference>
<keyword evidence="14" id="KW-1185">Reference proteome</keyword>
<dbReference type="PROSITE" id="PS00710">
    <property type="entry name" value="PGM_PMM"/>
    <property type="match status" value="1"/>
</dbReference>
<comment type="caution">
    <text evidence="13">The sequence shown here is derived from an EMBL/GenBank/DDBJ whole genome shotgun (WGS) entry which is preliminary data.</text>
</comment>
<evidence type="ECO:0000256" key="8">
    <source>
        <dbReference type="RuleBase" id="RU004327"/>
    </source>
</evidence>
<comment type="catalytic activity">
    <reaction evidence="6 8">
        <text>alpha-D-glucosamine 1-phosphate = D-glucosamine 6-phosphate</text>
        <dbReference type="Rhea" id="RHEA:23424"/>
        <dbReference type="ChEBI" id="CHEBI:58516"/>
        <dbReference type="ChEBI" id="CHEBI:58725"/>
        <dbReference type="EC" id="5.4.2.10"/>
    </reaction>
</comment>